<gene>
    <name evidence="5" type="ORF">QHF89_15710</name>
</gene>
<proteinExistence type="predicted"/>
<dbReference type="PROSITE" id="PS50893">
    <property type="entry name" value="ABC_TRANSPORTER_2"/>
    <property type="match status" value="1"/>
</dbReference>
<dbReference type="PROSITE" id="PS00211">
    <property type="entry name" value="ABC_TRANSPORTER_1"/>
    <property type="match status" value="1"/>
</dbReference>
<evidence type="ECO:0000256" key="3">
    <source>
        <dbReference type="ARBA" id="ARBA00022840"/>
    </source>
</evidence>
<dbReference type="SMART" id="SM00382">
    <property type="entry name" value="AAA"/>
    <property type="match status" value="1"/>
</dbReference>
<keyword evidence="6" id="KW-1185">Reference proteome</keyword>
<dbReference type="GO" id="GO:0005524">
    <property type="term" value="F:ATP binding"/>
    <property type="evidence" value="ECO:0007669"/>
    <property type="project" value="UniProtKB-KW"/>
</dbReference>
<dbReference type="PANTHER" id="PTHR24220">
    <property type="entry name" value="IMPORT ATP-BINDING PROTEIN"/>
    <property type="match status" value="1"/>
</dbReference>
<dbReference type="InterPro" id="IPR017871">
    <property type="entry name" value="ABC_transporter-like_CS"/>
</dbReference>
<dbReference type="InterPro" id="IPR015854">
    <property type="entry name" value="ABC_transpr_LolD-like"/>
</dbReference>
<reference evidence="5 6" key="1">
    <citation type="submission" date="2023-04" db="EMBL/GenBank/DDBJ databases">
        <title>The genome sequence of Polyangium sorediatum DSM14670.</title>
        <authorList>
            <person name="Zhang X."/>
        </authorList>
    </citation>
    <scope>NUCLEOTIDE SEQUENCE [LARGE SCALE GENOMIC DNA]</scope>
    <source>
        <strain evidence="5 6">DSM 14670</strain>
    </source>
</reference>
<dbReference type="CDD" id="cd03255">
    <property type="entry name" value="ABC_MJ0796_LolCDE_FtsE"/>
    <property type="match status" value="1"/>
</dbReference>
<keyword evidence="1" id="KW-0813">Transport</keyword>
<evidence type="ECO:0000259" key="4">
    <source>
        <dbReference type="PROSITE" id="PS50893"/>
    </source>
</evidence>
<accession>A0ABT6NRI3</accession>
<dbReference type="InterPro" id="IPR017911">
    <property type="entry name" value="MacB-like_ATP-bd"/>
</dbReference>
<dbReference type="EMBL" id="JARZHI010000011">
    <property type="protein sequence ID" value="MDI1430941.1"/>
    <property type="molecule type" value="Genomic_DNA"/>
</dbReference>
<protein>
    <submittedName>
        <fullName evidence="5">ABC transporter ATP-binding protein</fullName>
    </submittedName>
</protein>
<dbReference type="Gene3D" id="3.40.50.300">
    <property type="entry name" value="P-loop containing nucleotide triphosphate hydrolases"/>
    <property type="match status" value="1"/>
</dbReference>
<keyword evidence="2" id="KW-0547">Nucleotide-binding</keyword>
<comment type="caution">
    <text evidence="5">The sequence shown here is derived from an EMBL/GenBank/DDBJ whole genome shotgun (WGS) entry which is preliminary data.</text>
</comment>
<keyword evidence="3 5" id="KW-0067">ATP-binding</keyword>
<evidence type="ECO:0000256" key="2">
    <source>
        <dbReference type="ARBA" id="ARBA00022741"/>
    </source>
</evidence>
<dbReference type="Proteomes" id="UP001160301">
    <property type="component" value="Unassembled WGS sequence"/>
</dbReference>
<dbReference type="SUPFAM" id="SSF52540">
    <property type="entry name" value="P-loop containing nucleoside triphosphate hydrolases"/>
    <property type="match status" value="1"/>
</dbReference>
<dbReference type="InterPro" id="IPR003439">
    <property type="entry name" value="ABC_transporter-like_ATP-bd"/>
</dbReference>
<evidence type="ECO:0000313" key="6">
    <source>
        <dbReference type="Proteomes" id="UP001160301"/>
    </source>
</evidence>
<evidence type="ECO:0000313" key="5">
    <source>
        <dbReference type="EMBL" id="MDI1430941.1"/>
    </source>
</evidence>
<dbReference type="RefSeq" id="WP_136968741.1">
    <property type="nucleotide sequence ID" value="NZ_JARZHI010000011.1"/>
</dbReference>
<name>A0ABT6NRI3_9BACT</name>
<dbReference type="Pfam" id="PF00005">
    <property type="entry name" value="ABC_tran"/>
    <property type="match status" value="1"/>
</dbReference>
<dbReference type="InterPro" id="IPR003593">
    <property type="entry name" value="AAA+_ATPase"/>
</dbReference>
<dbReference type="PANTHER" id="PTHR24220:SF86">
    <property type="entry name" value="ABC TRANSPORTER ABCH.1"/>
    <property type="match status" value="1"/>
</dbReference>
<feature type="domain" description="ABC transporter" evidence="4">
    <location>
        <begin position="8"/>
        <end position="247"/>
    </location>
</feature>
<dbReference type="InterPro" id="IPR027417">
    <property type="entry name" value="P-loop_NTPase"/>
</dbReference>
<organism evidence="5 6">
    <name type="scientific">Polyangium sorediatum</name>
    <dbReference type="NCBI Taxonomy" id="889274"/>
    <lineage>
        <taxon>Bacteria</taxon>
        <taxon>Pseudomonadati</taxon>
        <taxon>Myxococcota</taxon>
        <taxon>Polyangia</taxon>
        <taxon>Polyangiales</taxon>
        <taxon>Polyangiaceae</taxon>
        <taxon>Polyangium</taxon>
    </lineage>
</organism>
<sequence length="254" mass="27708">MKDAPPIIEFVEIHKDYVTEAVVVRALRGVNLTIRKGEFVAIIGQSGSGKSTMMNIIGCLDRPTRGQYILDGIDVGARSNDARAIVRNHLIGFVFQGFNLLPRTTALENVELPLVYRGVGAAERRKRALASLSAVGLGARLHHTPNQLSGGQQQRVAIARALVTQPPLLLADEPTGNLDTRTSYEVLDLLQRLNREQGITIVLVTHERDIADCAGRVVEMRDGSVRRDIVNERPTDAGRALAELPVQDEHGATS</sequence>
<evidence type="ECO:0000256" key="1">
    <source>
        <dbReference type="ARBA" id="ARBA00022448"/>
    </source>
</evidence>